<organism evidence="2 3">
    <name type="scientific">Photobacterium sp. (strain ATCC 43367)</name>
    <dbReference type="NCBI Taxonomy" id="379097"/>
    <lineage>
        <taxon>Bacteria</taxon>
        <taxon>Pseudomonadati</taxon>
        <taxon>Pseudomonadota</taxon>
        <taxon>Gammaproteobacteria</taxon>
        <taxon>Vibrionales</taxon>
        <taxon>Vibrionaceae</taxon>
        <taxon>Vibrio</taxon>
        <taxon>Vibrio oreintalis group</taxon>
    </lineage>
</organism>
<feature type="transmembrane region" description="Helical" evidence="1">
    <location>
        <begin position="76"/>
        <end position="97"/>
    </location>
</feature>
<evidence type="ECO:0000256" key="1">
    <source>
        <dbReference type="SAM" id="Phobius"/>
    </source>
</evidence>
<evidence type="ECO:0000313" key="3">
    <source>
        <dbReference type="Proteomes" id="UP000030451"/>
    </source>
</evidence>
<accession>A0A0A5I270</accession>
<dbReference type="AlphaFoldDB" id="A0A0A5I270"/>
<protein>
    <submittedName>
        <fullName evidence="2">Uncharacterized protein</fullName>
    </submittedName>
</protein>
<sequence>MLDRVEETLKMNRIEHNRSGYSIQFKFGGLSSRIRIQYNPNDDFCSLESGETALAISSCLIFLGASLVLISNSGFLGLISACLLVSAALSNALILLVTQIKLLDLKSQLRSSGIYL</sequence>
<proteinExistence type="predicted"/>
<dbReference type="Proteomes" id="UP000030451">
    <property type="component" value="Unassembled WGS sequence"/>
</dbReference>
<keyword evidence="1" id="KW-1133">Transmembrane helix</keyword>
<gene>
    <name evidence="2" type="ORF">NM06_02805</name>
</gene>
<evidence type="ECO:0000313" key="2">
    <source>
        <dbReference type="EMBL" id="KGY09864.1"/>
    </source>
</evidence>
<keyword evidence="1" id="KW-0472">Membrane</keyword>
<name>A0A0A5I270_PHOS4</name>
<feature type="transmembrane region" description="Helical" evidence="1">
    <location>
        <begin position="52"/>
        <end position="70"/>
    </location>
</feature>
<keyword evidence="1" id="KW-0812">Transmembrane</keyword>
<reference evidence="2 3" key="1">
    <citation type="submission" date="2014-10" db="EMBL/GenBank/DDBJ databases">
        <title>Genome sequencing of Vibrio sinaloensis T08.</title>
        <authorList>
            <person name="Chan K.-G."/>
            <person name="Mohamad N.I."/>
        </authorList>
    </citation>
    <scope>NUCLEOTIDE SEQUENCE [LARGE SCALE GENOMIC DNA]</scope>
    <source>
        <strain evidence="2 3">T08</strain>
    </source>
</reference>
<comment type="caution">
    <text evidence="2">The sequence shown here is derived from an EMBL/GenBank/DDBJ whole genome shotgun (WGS) entry which is preliminary data.</text>
</comment>
<dbReference type="EMBL" id="JRWP01000004">
    <property type="protein sequence ID" value="KGY09864.1"/>
    <property type="molecule type" value="Genomic_DNA"/>
</dbReference>